<name>A0A7W9JGJ4_9MICC</name>
<dbReference type="InterPro" id="IPR002541">
    <property type="entry name" value="Cyt_c_assembly"/>
</dbReference>
<dbReference type="EMBL" id="JACHMW010000001">
    <property type="protein sequence ID" value="MBB5847510.1"/>
    <property type="molecule type" value="Genomic_DNA"/>
</dbReference>
<dbReference type="InterPro" id="IPR017562">
    <property type="entry name" value="Cyt_c_biogenesis_CcsA"/>
</dbReference>
<dbReference type="PANTHER" id="PTHR30071:SF1">
    <property type="entry name" value="CYTOCHROME B_B6 PROTEIN-RELATED"/>
    <property type="match status" value="1"/>
</dbReference>
<evidence type="ECO:0000256" key="3">
    <source>
        <dbReference type="ARBA" id="ARBA00022748"/>
    </source>
</evidence>
<keyword evidence="4 6" id="KW-1133">Transmembrane helix</keyword>
<keyword evidence="2 6" id="KW-0812">Transmembrane</keyword>
<dbReference type="NCBIfam" id="TIGR03144">
    <property type="entry name" value="cytochr_II_ccsB"/>
    <property type="match status" value="1"/>
</dbReference>
<dbReference type="Proteomes" id="UP000567246">
    <property type="component" value="Unassembled WGS sequence"/>
</dbReference>
<evidence type="ECO:0000256" key="6">
    <source>
        <dbReference type="SAM" id="Phobius"/>
    </source>
</evidence>
<evidence type="ECO:0000256" key="4">
    <source>
        <dbReference type="ARBA" id="ARBA00022989"/>
    </source>
</evidence>
<dbReference type="Pfam" id="PF01578">
    <property type="entry name" value="Cytochrom_C_asm"/>
    <property type="match status" value="1"/>
</dbReference>
<proteinExistence type="predicted"/>
<evidence type="ECO:0000256" key="5">
    <source>
        <dbReference type="ARBA" id="ARBA00023136"/>
    </source>
</evidence>
<dbReference type="InterPro" id="IPR045062">
    <property type="entry name" value="Cyt_c_biogenesis_CcsA/CcmC"/>
</dbReference>
<evidence type="ECO:0000259" key="7">
    <source>
        <dbReference type="Pfam" id="PF01578"/>
    </source>
</evidence>
<feature type="transmembrane region" description="Helical" evidence="6">
    <location>
        <begin position="351"/>
        <end position="372"/>
    </location>
</feature>
<dbReference type="RefSeq" id="WP_184169698.1">
    <property type="nucleotide sequence ID" value="NZ_JACHMW010000001.1"/>
</dbReference>
<dbReference type="PANTHER" id="PTHR30071">
    <property type="entry name" value="HEME EXPORTER PROTEIN C"/>
    <property type="match status" value="1"/>
</dbReference>
<evidence type="ECO:0000313" key="9">
    <source>
        <dbReference type="Proteomes" id="UP000567246"/>
    </source>
</evidence>
<sequence length="383" mass="40944">MFNPTAPVNEQLALYSDLFMLIAALVYAAAFILFTVDMATSSATIRRLEEDLAAQRGDVRFVPDREAAREAVGAGVGASAGSAGAGVPAASGSTAGAATGAAWADSRASGLGTGSDTGLVDDDMDYTGGGRRPIANVAVAVLATGWALHAFAVVARGLAASRVPWGNLYEFMTSGALVITTVYLLFLFRKDLRFVGTFVTGLVVAMMCAATMGFPTPVGHLQPPLQSPWLVIHVSIAVLATALFTLTAAMSMLQLLQDRAEKRAAAGEPTWSFLRLVPSSDSLENWSFRINAVGFVMWTFTLIAGAIWAEAAWGRYWNWDTKEVWTFVIWVVYAAYLHARATRGWTGARAAWLSIVGFLCIVFNYTIVNTYFPGLHSYAGLPS</sequence>
<feature type="transmembrane region" description="Helical" evidence="6">
    <location>
        <begin position="324"/>
        <end position="339"/>
    </location>
</feature>
<evidence type="ECO:0000256" key="2">
    <source>
        <dbReference type="ARBA" id="ARBA00022692"/>
    </source>
</evidence>
<accession>A0A7W9JGJ4</accession>
<comment type="subcellular location">
    <subcellularLocation>
        <location evidence="1">Membrane</location>
        <topology evidence="1">Multi-pass membrane protein</topology>
    </subcellularLocation>
</comment>
<feature type="transmembrane region" description="Helical" evidence="6">
    <location>
        <begin position="230"/>
        <end position="253"/>
    </location>
</feature>
<feature type="transmembrane region" description="Helical" evidence="6">
    <location>
        <begin position="12"/>
        <end position="36"/>
    </location>
</feature>
<feature type="transmembrane region" description="Helical" evidence="6">
    <location>
        <begin position="290"/>
        <end position="309"/>
    </location>
</feature>
<feature type="transmembrane region" description="Helical" evidence="6">
    <location>
        <begin position="195"/>
        <end position="218"/>
    </location>
</feature>
<organism evidence="8 9">
    <name type="scientific">Micrococcus endophyticus</name>
    <dbReference type="NCBI Taxonomy" id="455343"/>
    <lineage>
        <taxon>Bacteria</taxon>
        <taxon>Bacillati</taxon>
        <taxon>Actinomycetota</taxon>
        <taxon>Actinomycetes</taxon>
        <taxon>Micrococcales</taxon>
        <taxon>Micrococcaceae</taxon>
        <taxon>Micrococcus</taxon>
    </lineage>
</organism>
<feature type="transmembrane region" description="Helical" evidence="6">
    <location>
        <begin position="134"/>
        <end position="159"/>
    </location>
</feature>
<dbReference type="GO" id="GO:0005886">
    <property type="term" value="C:plasma membrane"/>
    <property type="evidence" value="ECO:0007669"/>
    <property type="project" value="TreeGrafter"/>
</dbReference>
<dbReference type="GO" id="GO:0020037">
    <property type="term" value="F:heme binding"/>
    <property type="evidence" value="ECO:0007669"/>
    <property type="project" value="InterPro"/>
</dbReference>
<protein>
    <submittedName>
        <fullName evidence="8">Cytochrome c-type biogenesis protein CcsB</fullName>
    </submittedName>
</protein>
<feature type="transmembrane region" description="Helical" evidence="6">
    <location>
        <begin position="171"/>
        <end position="188"/>
    </location>
</feature>
<evidence type="ECO:0000256" key="1">
    <source>
        <dbReference type="ARBA" id="ARBA00004141"/>
    </source>
</evidence>
<keyword evidence="3" id="KW-0201">Cytochrome c-type biogenesis</keyword>
<gene>
    <name evidence="8" type="ORF">HDA33_000074</name>
</gene>
<dbReference type="GO" id="GO:0017004">
    <property type="term" value="P:cytochrome complex assembly"/>
    <property type="evidence" value="ECO:0007669"/>
    <property type="project" value="UniProtKB-KW"/>
</dbReference>
<reference evidence="8 9" key="1">
    <citation type="submission" date="2020-08" db="EMBL/GenBank/DDBJ databases">
        <title>Sequencing the genomes of 1000 actinobacteria strains.</title>
        <authorList>
            <person name="Klenk H.-P."/>
        </authorList>
    </citation>
    <scope>NUCLEOTIDE SEQUENCE [LARGE SCALE GENOMIC DNA]</scope>
    <source>
        <strain evidence="8 9">DSM 17945</strain>
    </source>
</reference>
<keyword evidence="5 6" id="KW-0472">Membrane</keyword>
<keyword evidence="9" id="KW-1185">Reference proteome</keyword>
<evidence type="ECO:0000313" key="8">
    <source>
        <dbReference type="EMBL" id="MBB5847510.1"/>
    </source>
</evidence>
<feature type="domain" description="Cytochrome c assembly protein" evidence="7">
    <location>
        <begin position="165"/>
        <end position="376"/>
    </location>
</feature>
<comment type="caution">
    <text evidence="8">The sequence shown here is derived from an EMBL/GenBank/DDBJ whole genome shotgun (WGS) entry which is preliminary data.</text>
</comment>
<dbReference type="AlphaFoldDB" id="A0A7W9JGJ4"/>